<dbReference type="PANTHER" id="PTHR30537">
    <property type="entry name" value="HTH-TYPE TRANSCRIPTIONAL REGULATOR"/>
    <property type="match status" value="1"/>
</dbReference>
<accession>A0ABT0RSL5</accession>
<keyword evidence="7" id="KW-1185">Reference proteome</keyword>
<dbReference type="InterPro" id="IPR005119">
    <property type="entry name" value="LysR_subst-bd"/>
</dbReference>
<dbReference type="InterPro" id="IPR000847">
    <property type="entry name" value="LysR_HTH_N"/>
</dbReference>
<sequence length="301" mass="33137">MDWNDLRYFLAVADQGSTLAAGRALRVSQTTVARRITALEESLGLLLFEKRQAGYTLTPAGEELVDRARQVEAATEGFTEASAALARDTSGVVRITTQEIFANTLLGPMLKELHELHPDIVIEINTQQELLDLGAGEADVALRSTAGDQPGGTVGRSLCIDDWTLYCSREYADRHGVPRTRDDLKKHAIIGGGGGKLWLHYEAWLKSLGLEGQVAMHHATSTGLLSAVRSGFGIAVLPCVVADAEPDLVRCIPPRANHSRSMWLLTHERVRQTPRVRVVIDFLYDRLVRHVRMLEEKRAAA</sequence>
<name>A0ABT0RSL5_9SPHN</name>
<keyword evidence="4" id="KW-0804">Transcription</keyword>
<evidence type="ECO:0000313" key="7">
    <source>
        <dbReference type="Proteomes" id="UP001203410"/>
    </source>
</evidence>
<keyword evidence="3" id="KW-0238">DNA-binding</keyword>
<organism evidence="6 7">
    <name type="scientific">Sphingomonas caseinilyticus</name>
    <dbReference type="NCBI Taxonomy" id="2908205"/>
    <lineage>
        <taxon>Bacteria</taxon>
        <taxon>Pseudomonadati</taxon>
        <taxon>Pseudomonadota</taxon>
        <taxon>Alphaproteobacteria</taxon>
        <taxon>Sphingomonadales</taxon>
        <taxon>Sphingomonadaceae</taxon>
        <taxon>Sphingomonas</taxon>
    </lineage>
</organism>
<dbReference type="InterPro" id="IPR036390">
    <property type="entry name" value="WH_DNA-bd_sf"/>
</dbReference>
<comment type="caution">
    <text evidence="6">The sequence shown here is derived from an EMBL/GenBank/DDBJ whole genome shotgun (WGS) entry which is preliminary data.</text>
</comment>
<reference evidence="6 7" key="1">
    <citation type="submission" date="2022-05" db="EMBL/GenBank/DDBJ databases">
        <authorList>
            <person name="Jo J.-H."/>
            <person name="Im W.-T."/>
        </authorList>
    </citation>
    <scope>NUCLEOTIDE SEQUENCE [LARGE SCALE GENOMIC DNA]</scope>
    <source>
        <strain evidence="6 7">NSE70-1</strain>
    </source>
</reference>
<dbReference type="SUPFAM" id="SSF46785">
    <property type="entry name" value="Winged helix' DNA-binding domain"/>
    <property type="match status" value="1"/>
</dbReference>
<keyword evidence="2" id="KW-0805">Transcription regulation</keyword>
<gene>
    <name evidence="6" type="ORF">LZ496_04260</name>
</gene>
<evidence type="ECO:0000256" key="2">
    <source>
        <dbReference type="ARBA" id="ARBA00023015"/>
    </source>
</evidence>
<evidence type="ECO:0000259" key="5">
    <source>
        <dbReference type="PROSITE" id="PS50931"/>
    </source>
</evidence>
<dbReference type="Pfam" id="PF00126">
    <property type="entry name" value="HTH_1"/>
    <property type="match status" value="1"/>
</dbReference>
<proteinExistence type="inferred from homology"/>
<dbReference type="Proteomes" id="UP001203410">
    <property type="component" value="Unassembled WGS sequence"/>
</dbReference>
<dbReference type="Gene3D" id="3.40.190.290">
    <property type="match status" value="1"/>
</dbReference>
<dbReference type="Pfam" id="PF03466">
    <property type="entry name" value="LysR_substrate"/>
    <property type="match status" value="1"/>
</dbReference>
<evidence type="ECO:0000256" key="1">
    <source>
        <dbReference type="ARBA" id="ARBA00009437"/>
    </source>
</evidence>
<dbReference type="InterPro" id="IPR058163">
    <property type="entry name" value="LysR-type_TF_proteobact-type"/>
</dbReference>
<dbReference type="InterPro" id="IPR036388">
    <property type="entry name" value="WH-like_DNA-bd_sf"/>
</dbReference>
<dbReference type="EMBL" id="JAMGBA010000001">
    <property type="protein sequence ID" value="MCL6697999.1"/>
    <property type="molecule type" value="Genomic_DNA"/>
</dbReference>
<dbReference type="Gene3D" id="1.10.10.10">
    <property type="entry name" value="Winged helix-like DNA-binding domain superfamily/Winged helix DNA-binding domain"/>
    <property type="match status" value="1"/>
</dbReference>
<comment type="similarity">
    <text evidence="1">Belongs to the LysR transcriptional regulatory family.</text>
</comment>
<dbReference type="RefSeq" id="WP_249903345.1">
    <property type="nucleotide sequence ID" value="NZ_JAMGBA010000001.1"/>
</dbReference>
<evidence type="ECO:0000313" key="6">
    <source>
        <dbReference type="EMBL" id="MCL6697999.1"/>
    </source>
</evidence>
<dbReference type="PANTHER" id="PTHR30537:SF3">
    <property type="entry name" value="TRANSCRIPTIONAL REGULATORY PROTEIN"/>
    <property type="match status" value="1"/>
</dbReference>
<protein>
    <submittedName>
        <fullName evidence="6">LysR family transcriptional regulator</fullName>
    </submittedName>
</protein>
<evidence type="ECO:0000256" key="4">
    <source>
        <dbReference type="ARBA" id="ARBA00023163"/>
    </source>
</evidence>
<dbReference type="PROSITE" id="PS50931">
    <property type="entry name" value="HTH_LYSR"/>
    <property type="match status" value="1"/>
</dbReference>
<dbReference type="SUPFAM" id="SSF53850">
    <property type="entry name" value="Periplasmic binding protein-like II"/>
    <property type="match status" value="1"/>
</dbReference>
<feature type="domain" description="HTH lysR-type" evidence="5">
    <location>
        <begin position="1"/>
        <end position="58"/>
    </location>
</feature>
<evidence type="ECO:0000256" key="3">
    <source>
        <dbReference type="ARBA" id="ARBA00023125"/>
    </source>
</evidence>